<accession>A0A8J3ZQZ0</accession>
<feature type="compositionally biased region" description="Polar residues" evidence="1">
    <location>
        <begin position="101"/>
        <end position="114"/>
    </location>
</feature>
<reference evidence="2" key="1">
    <citation type="submission" date="2021-01" db="EMBL/GenBank/DDBJ databases">
        <title>Whole genome shotgun sequence of Virgisporangium ochraceum NBRC 16418.</title>
        <authorList>
            <person name="Komaki H."/>
            <person name="Tamura T."/>
        </authorList>
    </citation>
    <scope>NUCLEOTIDE SEQUENCE</scope>
    <source>
        <strain evidence="2">NBRC 16418</strain>
    </source>
</reference>
<sequence>MIVSPARVLLPPLLSEALEATAVATPAASITTAAPPAINIRGARTLTMALSFRRRYLSAPGGTPPPWERFQAHDQQKEPDKGRPKDPPGRITVRTGKRLNRISSTAQRPLTEPS</sequence>
<evidence type="ECO:0000256" key="1">
    <source>
        <dbReference type="SAM" id="MobiDB-lite"/>
    </source>
</evidence>
<keyword evidence="3" id="KW-1185">Reference proteome</keyword>
<dbReference type="EMBL" id="BOPH01000036">
    <property type="protein sequence ID" value="GIJ68116.1"/>
    <property type="molecule type" value="Genomic_DNA"/>
</dbReference>
<feature type="compositionally biased region" description="Basic and acidic residues" evidence="1">
    <location>
        <begin position="70"/>
        <end position="88"/>
    </location>
</feature>
<protein>
    <submittedName>
        <fullName evidence="2">Uncharacterized protein</fullName>
    </submittedName>
</protein>
<proteinExistence type="predicted"/>
<evidence type="ECO:0000313" key="2">
    <source>
        <dbReference type="EMBL" id="GIJ68116.1"/>
    </source>
</evidence>
<dbReference type="Proteomes" id="UP000635606">
    <property type="component" value="Unassembled WGS sequence"/>
</dbReference>
<feature type="region of interest" description="Disordered" evidence="1">
    <location>
        <begin position="57"/>
        <end position="114"/>
    </location>
</feature>
<comment type="caution">
    <text evidence="2">The sequence shown here is derived from an EMBL/GenBank/DDBJ whole genome shotgun (WGS) entry which is preliminary data.</text>
</comment>
<evidence type="ECO:0000313" key="3">
    <source>
        <dbReference type="Proteomes" id="UP000635606"/>
    </source>
</evidence>
<dbReference type="AlphaFoldDB" id="A0A8J3ZQZ0"/>
<organism evidence="2 3">
    <name type="scientific">Virgisporangium ochraceum</name>
    <dbReference type="NCBI Taxonomy" id="65505"/>
    <lineage>
        <taxon>Bacteria</taxon>
        <taxon>Bacillati</taxon>
        <taxon>Actinomycetota</taxon>
        <taxon>Actinomycetes</taxon>
        <taxon>Micromonosporales</taxon>
        <taxon>Micromonosporaceae</taxon>
        <taxon>Virgisporangium</taxon>
    </lineage>
</organism>
<name>A0A8J3ZQZ0_9ACTN</name>
<gene>
    <name evidence="2" type="ORF">Voc01_030330</name>
</gene>